<feature type="signal peptide" evidence="3">
    <location>
        <begin position="1"/>
        <end position="18"/>
    </location>
</feature>
<evidence type="ECO:0000256" key="3">
    <source>
        <dbReference type="SAM" id="SignalP"/>
    </source>
</evidence>
<sequence>MKFLIIILFIVKISEIICESVDPIDTEYYQNVVLNKTLKQDIEATRNGRIVGGSPAVLGQFDYFVIVYGENRRYLCGGTLIKADWVLTAGHCLYGFNNVEVHFGIVNRLASPERSLKIEDNSHLIVHENFDSKELWNDIALIYLEKMSISWLESSSIGFIEPTPLVGDLTNQIATICGFGKTSDASGASYNLNYIKIPVMEYEKCEVYYYLDENNICVSTKTGESPCNGDSGGGVVITTEDDQRFLIGIVSFGTSLCEIKYPVVLTKLSNYIDWMDEKFEYFKNPTTTTATTATTTTTTKASSTTPTTGTFEDDTTTAATTTISTKSISSTTPNSGVAMFSSRQVAFVIVTILISIGM</sequence>
<dbReference type="PRINTS" id="PR00722">
    <property type="entry name" value="CHYMOTRYPSIN"/>
</dbReference>
<evidence type="ECO:0000313" key="6">
    <source>
        <dbReference type="Proteomes" id="UP001153620"/>
    </source>
</evidence>
<keyword evidence="3" id="KW-0732">Signal</keyword>
<dbReference type="InterPro" id="IPR051333">
    <property type="entry name" value="CLIP_Serine_Protease"/>
</dbReference>
<dbReference type="InterPro" id="IPR001254">
    <property type="entry name" value="Trypsin_dom"/>
</dbReference>
<dbReference type="CDD" id="cd00190">
    <property type="entry name" value="Tryp_SPc"/>
    <property type="match status" value="1"/>
</dbReference>
<dbReference type="GO" id="GO:0004252">
    <property type="term" value="F:serine-type endopeptidase activity"/>
    <property type="evidence" value="ECO:0007669"/>
    <property type="project" value="InterPro"/>
</dbReference>
<dbReference type="Gene3D" id="2.40.10.10">
    <property type="entry name" value="Trypsin-like serine proteases"/>
    <property type="match status" value="1"/>
</dbReference>
<evidence type="ECO:0000256" key="1">
    <source>
        <dbReference type="ARBA" id="ARBA00024195"/>
    </source>
</evidence>
<dbReference type="GO" id="GO:0006508">
    <property type="term" value="P:proteolysis"/>
    <property type="evidence" value="ECO:0007669"/>
    <property type="project" value="InterPro"/>
</dbReference>
<feature type="domain" description="Peptidase S1" evidence="4">
    <location>
        <begin position="49"/>
        <end position="275"/>
    </location>
</feature>
<dbReference type="PANTHER" id="PTHR24260:SF136">
    <property type="entry name" value="GH08193P-RELATED"/>
    <property type="match status" value="1"/>
</dbReference>
<evidence type="ECO:0000313" key="5">
    <source>
        <dbReference type="EMBL" id="CAG9810541.1"/>
    </source>
</evidence>
<keyword evidence="6" id="KW-1185">Reference proteome</keyword>
<evidence type="ECO:0000259" key="4">
    <source>
        <dbReference type="SMART" id="SM00020"/>
    </source>
</evidence>
<feature type="chain" id="PRO_5040425087" description="Peptidase S1 domain-containing protein" evidence="3">
    <location>
        <begin position="19"/>
        <end position="358"/>
    </location>
</feature>
<comment type="similarity">
    <text evidence="1">Belongs to the peptidase S1 family. CLIP subfamily.</text>
</comment>
<dbReference type="InterPro" id="IPR043504">
    <property type="entry name" value="Peptidase_S1_PA_chymotrypsin"/>
</dbReference>
<dbReference type="PANTHER" id="PTHR24260">
    <property type="match status" value="1"/>
</dbReference>
<dbReference type="InterPro" id="IPR001314">
    <property type="entry name" value="Peptidase_S1A"/>
</dbReference>
<dbReference type="SUPFAM" id="SSF50494">
    <property type="entry name" value="Trypsin-like serine proteases"/>
    <property type="match status" value="1"/>
</dbReference>
<dbReference type="InterPro" id="IPR018114">
    <property type="entry name" value="TRYPSIN_HIS"/>
</dbReference>
<accession>A0A9N9WY23</accession>
<dbReference type="AlphaFoldDB" id="A0A9N9WY23"/>
<dbReference type="PROSITE" id="PS00134">
    <property type="entry name" value="TRYPSIN_HIS"/>
    <property type="match status" value="1"/>
</dbReference>
<dbReference type="EMBL" id="OU895880">
    <property type="protein sequence ID" value="CAG9810541.1"/>
    <property type="molecule type" value="Genomic_DNA"/>
</dbReference>
<dbReference type="OrthoDB" id="7839497at2759"/>
<evidence type="ECO:0000256" key="2">
    <source>
        <dbReference type="SAM" id="MobiDB-lite"/>
    </source>
</evidence>
<reference evidence="5" key="1">
    <citation type="submission" date="2022-01" db="EMBL/GenBank/DDBJ databases">
        <authorList>
            <person name="King R."/>
        </authorList>
    </citation>
    <scope>NUCLEOTIDE SEQUENCE</scope>
</reference>
<name>A0A9N9WY23_9DIPT</name>
<protein>
    <recommendedName>
        <fullName evidence="4">Peptidase S1 domain-containing protein</fullName>
    </recommendedName>
</protein>
<dbReference type="InterPro" id="IPR009003">
    <property type="entry name" value="Peptidase_S1_PA"/>
</dbReference>
<dbReference type="Proteomes" id="UP001153620">
    <property type="component" value="Chromosome 4"/>
</dbReference>
<dbReference type="Pfam" id="PF00089">
    <property type="entry name" value="Trypsin"/>
    <property type="match status" value="1"/>
</dbReference>
<organism evidence="5 6">
    <name type="scientific">Chironomus riparius</name>
    <dbReference type="NCBI Taxonomy" id="315576"/>
    <lineage>
        <taxon>Eukaryota</taxon>
        <taxon>Metazoa</taxon>
        <taxon>Ecdysozoa</taxon>
        <taxon>Arthropoda</taxon>
        <taxon>Hexapoda</taxon>
        <taxon>Insecta</taxon>
        <taxon>Pterygota</taxon>
        <taxon>Neoptera</taxon>
        <taxon>Endopterygota</taxon>
        <taxon>Diptera</taxon>
        <taxon>Nematocera</taxon>
        <taxon>Chironomoidea</taxon>
        <taxon>Chironomidae</taxon>
        <taxon>Chironominae</taxon>
        <taxon>Chironomus</taxon>
    </lineage>
</organism>
<feature type="region of interest" description="Disordered" evidence="2">
    <location>
        <begin position="293"/>
        <end position="314"/>
    </location>
</feature>
<proteinExistence type="inferred from homology"/>
<reference evidence="5" key="2">
    <citation type="submission" date="2022-10" db="EMBL/GenBank/DDBJ databases">
        <authorList>
            <consortium name="ENA_rothamsted_submissions"/>
            <consortium name="culmorum"/>
            <person name="King R."/>
        </authorList>
    </citation>
    <scope>NUCLEOTIDE SEQUENCE</scope>
</reference>
<dbReference type="SMART" id="SM00020">
    <property type="entry name" value="Tryp_SPc"/>
    <property type="match status" value="1"/>
</dbReference>
<gene>
    <name evidence="5" type="ORF">CHIRRI_LOCUS13354</name>
</gene>